<dbReference type="Pfam" id="PF01943">
    <property type="entry name" value="Polysacc_synt"/>
    <property type="match status" value="1"/>
</dbReference>
<accession>A0A7D5KE09</accession>
<keyword evidence="3 8" id="KW-0812">Transmembrane</keyword>
<evidence type="ECO:0000256" key="6">
    <source>
        <dbReference type="ARBA" id="ARBA00022989"/>
    </source>
</evidence>
<feature type="transmembrane region" description="Helical" evidence="8">
    <location>
        <begin position="219"/>
        <end position="239"/>
    </location>
</feature>
<feature type="transmembrane region" description="Helical" evidence="8">
    <location>
        <begin position="118"/>
        <end position="134"/>
    </location>
</feature>
<evidence type="ECO:0000256" key="4">
    <source>
        <dbReference type="ARBA" id="ARBA00022960"/>
    </source>
</evidence>
<organism evidence="9 10">
    <name type="scientific">Natrinema halophilum</name>
    <dbReference type="NCBI Taxonomy" id="1699371"/>
    <lineage>
        <taxon>Archaea</taxon>
        <taxon>Methanobacteriati</taxon>
        <taxon>Methanobacteriota</taxon>
        <taxon>Stenosarchaea group</taxon>
        <taxon>Halobacteria</taxon>
        <taxon>Halobacteriales</taxon>
        <taxon>Natrialbaceae</taxon>
        <taxon>Natrinema</taxon>
    </lineage>
</organism>
<evidence type="ECO:0000313" key="10">
    <source>
        <dbReference type="Proteomes" id="UP000509241"/>
    </source>
</evidence>
<name>A0A7D5KE09_9EURY</name>
<dbReference type="AlphaFoldDB" id="A0A7D5KE09"/>
<dbReference type="EMBL" id="CP058601">
    <property type="protein sequence ID" value="QLG49796.1"/>
    <property type="molecule type" value="Genomic_DNA"/>
</dbReference>
<evidence type="ECO:0000256" key="2">
    <source>
        <dbReference type="ARBA" id="ARBA00022475"/>
    </source>
</evidence>
<protein>
    <submittedName>
        <fullName evidence="9">Polysaccharide biosynthesis protein</fullName>
    </submittedName>
</protein>
<feature type="transmembrane region" description="Helical" evidence="8">
    <location>
        <begin position="460"/>
        <end position="480"/>
    </location>
</feature>
<dbReference type="InterPro" id="IPR002797">
    <property type="entry name" value="Polysacc_synth"/>
</dbReference>
<dbReference type="Proteomes" id="UP000509241">
    <property type="component" value="Chromosome"/>
</dbReference>
<keyword evidence="7 8" id="KW-0472">Membrane</keyword>
<dbReference type="PANTHER" id="PTHR30250">
    <property type="entry name" value="PST FAMILY PREDICTED COLANIC ACID TRANSPORTER"/>
    <property type="match status" value="1"/>
</dbReference>
<feature type="transmembrane region" description="Helical" evidence="8">
    <location>
        <begin position="155"/>
        <end position="173"/>
    </location>
</feature>
<dbReference type="PANTHER" id="PTHR30250:SF11">
    <property type="entry name" value="O-ANTIGEN TRANSPORTER-RELATED"/>
    <property type="match status" value="1"/>
</dbReference>
<feature type="transmembrane region" description="Helical" evidence="8">
    <location>
        <begin position="333"/>
        <end position="354"/>
    </location>
</feature>
<keyword evidence="6 8" id="KW-1133">Transmembrane helix</keyword>
<evidence type="ECO:0000313" key="9">
    <source>
        <dbReference type="EMBL" id="QLG49796.1"/>
    </source>
</evidence>
<feature type="transmembrane region" description="Helical" evidence="8">
    <location>
        <begin position="179"/>
        <end position="198"/>
    </location>
</feature>
<feature type="transmembrane region" description="Helical" evidence="8">
    <location>
        <begin position="366"/>
        <end position="385"/>
    </location>
</feature>
<feature type="transmembrane region" description="Helical" evidence="8">
    <location>
        <begin position="84"/>
        <end position="106"/>
    </location>
</feature>
<dbReference type="Pfam" id="PF03023">
    <property type="entry name" value="MurJ"/>
    <property type="match status" value="1"/>
</dbReference>
<dbReference type="OrthoDB" id="19148at2157"/>
<dbReference type="InterPro" id="IPR004268">
    <property type="entry name" value="MurJ"/>
</dbReference>
<keyword evidence="5" id="KW-0573">Peptidoglycan synthesis</keyword>
<feature type="transmembrane region" description="Helical" evidence="8">
    <location>
        <begin position="305"/>
        <end position="327"/>
    </location>
</feature>
<evidence type="ECO:0000256" key="8">
    <source>
        <dbReference type="SAM" id="Phobius"/>
    </source>
</evidence>
<evidence type="ECO:0000256" key="1">
    <source>
        <dbReference type="ARBA" id="ARBA00004651"/>
    </source>
</evidence>
<sequence>MDRSILSGILSVSASKFVALIVGLLSKPVLARLLGPEQFGEYATVMAVQAIFMIFVSAGISDGVRKYLAEDRDGDRWKASVIGFYLRTATGLAIGGTIVLACATYSDFFATVFSSRFSRYFYVLIALVITAQYWEFARKSLMGFGLERYSEPLKILYSVSFPLVALPLIAAGYGVIGAIIGQIVATGLAAIGGLTVLHNRKSLKNVFRRPPEGFPRREMLTFNSLSIALIFLLMSLYHVDILMLQAWVGGDEVGYYKAALEFAEFLWFVPIVFQTVFVHSTAELWSNGKTEQISLLAAKTTRYTFLLTAVMSIGIASLASEVIPAYWRYGMEPVGPLLLLLPGSLGFALARPILAISQGNGELRYPIAATGVAAVVNLLLNLILIPRYGMQGAAVATSIGYTSMVVLHVWSARKIGFDPLADARVGRITLASLITAVPIFGLASAITSVITVPYVGTLPVSILVVPPLGLGIFLLVAISVRAIGALEILEILTEFPDPIGALANTLCKHLRRLKVETGVGEFFRP</sequence>
<feature type="transmembrane region" description="Helical" evidence="8">
    <location>
        <begin position="391"/>
        <end position="410"/>
    </location>
</feature>
<dbReference type="RefSeq" id="WP_179261687.1">
    <property type="nucleotide sequence ID" value="NZ_CP058601.1"/>
</dbReference>
<reference evidence="9 10" key="1">
    <citation type="submission" date="2020-07" db="EMBL/GenBank/DDBJ databases">
        <authorList>
            <person name="Cui H."/>
        </authorList>
    </citation>
    <scope>NUCLEOTIDE SEQUENCE [LARGE SCALE GENOMIC DNA]</scope>
    <source>
        <strain evidence="9 10">YPL8</strain>
    </source>
</reference>
<comment type="subcellular location">
    <subcellularLocation>
        <location evidence="1">Cell membrane</location>
        <topology evidence="1">Multi-pass membrane protein</topology>
    </subcellularLocation>
</comment>
<dbReference type="KEGG" id="haly:HYG82_13465"/>
<dbReference type="GO" id="GO:0008360">
    <property type="term" value="P:regulation of cell shape"/>
    <property type="evidence" value="ECO:0007669"/>
    <property type="project" value="UniProtKB-KW"/>
</dbReference>
<dbReference type="GeneID" id="56034318"/>
<dbReference type="GO" id="GO:0005886">
    <property type="term" value="C:plasma membrane"/>
    <property type="evidence" value="ECO:0007669"/>
    <property type="project" value="UniProtKB-SubCell"/>
</dbReference>
<keyword evidence="4" id="KW-0133">Cell shape</keyword>
<keyword evidence="10" id="KW-1185">Reference proteome</keyword>
<keyword evidence="2" id="KW-1003">Cell membrane</keyword>
<evidence type="ECO:0000256" key="7">
    <source>
        <dbReference type="ARBA" id="ARBA00023136"/>
    </source>
</evidence>
<evidence type="ECO:0000256" key="5">
    <source>
        <dbReference type="ARBA" id="ARBA00022984"/>
    </source>
</evidence>
<feature type="transmembrane region" description="Helical" evidence="8">
    <location>
        <begin position="430"/>
        <end position="454"/>
    </location>
</feature>
<dbReference type="InterPro" id="IPR050833">
    <property type="entry name" value="Poly_Biosynth_Transport"/>
</dbReference>
<evidence type="ECO:0000256" key="3">
    <source>
        <dbReference type="ARBA" id="ARBA00022692"/>
    </source>
</evidence>
<feature type="transmembrane region" description="Helical" evidence="8">
    <location>
        <begin position="43"/>
        <end position="64"/>
    </location>
</feature>
<proteinExistence type="predicted"/>
<gene>
    <name evidence="9" type="ORF">HYG82_13465</name>
</gene>
<feature type="transmembrane region" description="Helical" evidence="8">
    <location>
        <begin position="265"/>
        <end position="285"/>
    </location>
</feature>